<organism evidence="3 4">
    <name type="scientific">Segatella baroniae F0067</name>
    <dbReference type="NCBI Taxonomy" id="1115809"/>
    <lineage>
        <taxon>Bacteria</taxon>
        <taxon>Pseudomonadati</taxon>
        <taxon>Bacteroidota</taxon>
        <taxon>Bacteroidia</taxon>
        <taxon>Bacteroidales</taxon>
        <taxon>Prevotellaceae</taxon>
        <taxon>Segatella</taxon>
    </lineage>
</organism>
<dbReference type="PATRIC" id="fig|1115809.3.peg.1572"/>
<feature type="domain" description="Peptidase S9 prolyl oligopeptidase catalytic" evidence="2">
    <location>
        <begin position="724"/>
        <end position="901"/>
    </location>
</feature>
<feature type="chain" id="PRO_5004632611" evidence="1">
    <location>
        <begin position="21"/>
        <end position="924"/>
    </location>
</feature>
<proteinExistence type="predicted"/>
<reference evidence="3 4" key="1">
    <citation type="submission" date="2013-08" db="EMBL/GenBank/DDBJ databases">
        <authorList>
            <person name="Durkin A.S."/>
            <person name="Haft D.R."/>
            <person name="McCorrison J."/>
            <person name="Torralba M."/>
            <person name="Gillis M."/>
            <person name="Haft D.H."/>
            <person name="Methe B."/>
            <person name="Sutton G."/>
            <person name="Nelson K.E."/>
        </authorList>
    </citation>
    <scope>NUCLEOTIDE SEQUENCE [LARGE SCALE GENOMIC DNA]</scope>
    <source>
        <strain evidence="3 4">F0067</strain>
    </source>
</reference>
<dbReference type="Proteomes" id="UP000016648">
    <property type="component" value="Unassembled WGS sequence"/>
</dbReference>
<dbReference type="SUPFAM" id="SSF53474">
    <property type="entry name" value="alpha/beta-Hydrolases"/>
    <property type="match status" value="1"/>
</dbReference>
<evidence type="ECO:0000259" key="2">
    <source>
        <dbReference type="Pfam" id="PF00326"/>
    </source>
</evidence>
<keyword evidence="4" id="KW-1185">Reference proteome</keyword>
<sequence>MHKSLLLLFISLSSLNFAVAKPQDSGAQSLRGDAKQKKPLTHAVYDDWQTVDKPKLSTHGRYAAWEVNPQQGDGMLRLRDASGRLMTLPRGHQLQFTDDERFAVALVKPTYAQTRQAKIKKKKKDDMPLDSLVVIRLNDFTTRMFPRVKSFDMARHNNKVVAFALGKDDKGKDKKKGKMDAATDMMVYFFADDDTLRLPHADSYAMANHGRRLAYVEKTDKHKCVMKVVDLDRRQTVAVNDTTAYLSRPSFSWQGDKMLFLASADTAKTGSKHCAIHEYKVGGKPRTLLPTDYSDGLDKGWGVTENSAPFYSRDGRQTFAGIQPYVNPDDTTKYDFETAEPNIWRYDADELPPMLKARMADNRKQTILCAVVGGRLVQLGRSMYDRVRLADRGNASYALSTDHTAGKLAEQWDFQGRVQLSLVDTRDGSRTPIADTQLENAIISPDGNHVAWFDLRQRQWLAWSRKDRQTRNLTARLKMAFHDEDDDHPMLAMPYDRAHFTTDSRQLLVADRYDVHLLSVDGKDSRCLTRGTGRRDSLQYRYVNLQRPDDIEGVNLKQPIWLQMFNYRDKTQGYATTDLRANLHVVDAGLHSYGALTTADSAPVCLYKKGDFAHPMDLYMRTDTTLRLSFINPQQQDYLWGTAELHRWKAFDGTPLDGLLYKPEGFDPNKKYPVMIYFYERRSENLYAYYSPAPSRSIINIPYFVSNGYVVFVPDIVYRPGHPGESAYNCIVSGAQSLTKLPWVDAAHMAIQGQSWGGYQVAYLVTRTNMFAAAGAGAPVSNMTSAYGGIRWESGMSRQFQYEQTQSRIGQDLWKGYDLYVENSPLFGIPKIQTPLLITHNNADGAVPYYQGIEMFMGMRRLGKPVWLIEYDKEAHNLRERKNAKDLSQRLSDFFDHYLKGAPMPDWMKPDTPYIINGKEIKRK</sequence>
<accession>U2P5R1</accession>
<dbReference type="InterPro" id="IPR050278">
    <property type="entry name" value="Serine_Prot_S9B/DPPIV"/>
</dbReference>
<keyword evidence="3" id="KW-0378">Hydrolase</keyword>
<keyword evidence="1" id="KW-0732">Signal</keyword>
<dbReference type="PANTHER" id="PTHR11731">
    <property type="entry name" value="PROTEASE FAMILY S9B,C DIPEPTIDYL-PEPTIDASE IV-RELATED"/>
    <property type="match status" value="1"/>
</dbReference>
<evidence type="ECO:0000256" key="1">
    <source>
        <dbReference type="SAM" id="SignalP"/>
    </source>
</evidence>
<dbReference type="InterPro" id="IPR001375">
    <property type="entry name" value="Peptidase_S9_cat"/>
</dbReference>
<dbReference type="EMBL" id="AWEY01000029">
    <property type="protein sequence ID" value="ERK39049.1"/>
    <property type="molecule type" value="Genomic_DNA"/>
</dbReference>
<dbReference type="PANTHER" id="PTHR11731:SF193">
    <property type="entry name" value="DIPEPTIDYL PEPTIDASE 9"/>
    <property type="match status" value="1"/>
</dbReference>
<dbReference type="RefSeq" id="WP_021589865.1">
    <property type="nucleotide sequence ID" value="NZ_AWEY01000029.1"/>
</dbReference>
<name>U2P5R1_9BACT</name>
<dbReference type="SUPFAM" id="SSF82171">
    <property type="entry name" value="DPP6 N-terminal domain-like"/>
    <property type="match status" value="1"/>
</dbReference>
<dbReference type="GO" id="GO:0008236">
    <property type="term" value="F:serine-type peptidase activity"/>
    <property type="evidence" value="ECO:0007669"/>
    <property type="project" value="InterPro"/>
</dbReference>
<feature type="signal peptide" evidence="1">
    <location>
        <begin position="1"/>
        <end position="20"/>
    </location>
</feature>
<dbReference type="Pfam" id="PF00326">
    <property type="entry name" value="Peptidase_S9"/>
    <property type="match status" value="1"/>
</dbReference>
<dbReference type="InterPro" id="IPR029058">
    <property type="entry name" value="AB_hydrolase_fold"/>
</dbReference>
<comment type="caution">
    <text evidence="3">The sequence shown here is derived from an EMBL/GenBank/DDBJ whole genome shotgun (WGS) entry which is preliminary data.</text>
</comment>
<dbReference type="Gene3D" id="3.40.50.1820">
    <property type="entry name" value="alpha/beta hydrolase"/>
    <property type="match status" value="1"/>
</dbReference>
<dbReference type="GO" id="GO:0006508">
    <property type="term" value="P:proteolysis"/>
    <property type="evidence" value="ECO:0007669"/>
    <property type="project" value="InterPro"/>
</dbReference>
<evidence type="ECO:0000313" key="3">
    <source>
        <dbReference type="EMBL" id="ERK39049.1"/>
    </source>
</evidence>
<dbReference type="AlphaFoldDB" id="U2P5R1"/>
<dbReference type="GO" id="GO:0008239">
    <property type="term" value="F:dipeptidyl-peptidase activity"/>
    <property type="evidence" value="ECO:0007669"/>
    <property type="project" value="TreeGrafter"/>
</dbReference>
<dbReference type="EC" id="3.4.-.-" evidence="3"/>
<gene>
    <name evidence="3" type="ORF">HMPREF9135_1192</name>
</gene>
<protein>
    <submittedName>
        <fullName evidence="3">Peptidase, S9A/B/C family, catalytic domain protein</fullName>
        <ecNumber evidence="3">3.4.-.-</ecNumber>
    </submittedName>
</protein>
<evidence type="ECO:0000313" key="4">
    <source>
        <dbReference type="Proteomes" id="UP000016648"/>
    </source>
</evidence>